<dbReference type="Gramene" id="OE9A009234T1">
    <property type="protein sequence ID" value="OE9A009234C1"/>
    <property type="gene ID" value="OE9A009234"/>
</dbReference>
<gene>
    <name evidence="1" type="ORF">OLEA9_A009234</name>
</gene>
<keyword evidence="2" id="KW-1185">Reference proteome</keyword>
<accession>A0A8S0UL83</accession>
<name>A0A8S0UL83_OLEEU</name>
<dbReference type="Proteomes" id="UP000594638">
    <property type="component" value="Unassembled WGS sequence"/>
</dbReference>
<evidence type="ECO:0000313" key="1">
    <source>
        <dbReference type="EMBL" id="CAA3020865.1"/>
    </source>
</evidence>
<reference evidence="1 2" key="1">
    <citation type="submission" date="2019-12" db="EMBL/GenBank/DDBJ databases">
        <authorList>
            <person name="Alioto T."/>
            <person name="Alioto T."/>
            <person name="Gomez Garrido J."/>
        </authorList>
    </citation>
    <scope>NUCLEOTIDE SEQUENCE [LARGE SCALE GENOMIC DNA]</scope>
</reference>
<organism evidence="1 2">
    <name type="scientific">Olea europaea subsp. europaea</name>
    <dbReference type="NCBI Taxonomy" id="158383"/>
    <lineage>
        <taxon>Eukaryota</taxon>
        <taxon>Viridiplantae</taxon>
        <taxon>Streptophyta</taxon>
        <taxon>Embryophyta</taxon>
        <taxon>Tracheophyta</taxon>
        <taxon>Spermatophyta</taxon>
        <taxon>Magnoliopsida</taxon>
        <taxon>eudicotyledons</taxon>
        <taxon>Gunneridae</taxon>
        <taxon>Pentapetalae</taxon>
        <taxon>asterids</taxon>
        <taxon>lamiids</taxon>
        <taxon>Lamiales</taxon>
        <taxon>Oleaceae</taxon>
        <taxon>Oleeae</taxon>
        <taxon>Olea</taxon>
    </lineage>
</organism>
<evidence type="ECO:0000313" key="2">
    <source>
        <dbReference type="Proteomes" id="UP000594638"/>
    </source>
</evidence>
<proteinExistence type="predicted"/>
<dbReference type="AlphaFoldDB" id="A0A8S0UL83"/>
<dbReference type="EMBL" id="CACTIH010009045">
    <property type="protein sequence ID" value="CAA3020865.1"/>
    <property type="molecule type" value="Genomic_DNA"/>
</dbReference>
<comment type="caution">
    <text evidence="1">The sequence shown here is derived from an EMBL/GenBank/DDBJ whole genome shotgun (WGS) entry which is preliminary data.</text>
</comment>
<sequence length="109" mass="12348">MATNGCCLFQREHRRYFWREVLPVSIWRVDNRMADLQAISELSNCYGTVPCEIGLVISCLAAGGIADVLFADHGFTSKLEYFSAILPRHAMNLWLLARGRLNTLDRLTS</sequence>
<protein>
    <submittedName>
        <fullName evidence="1">Uncharacterized protein</fullName>
    </submittedName>
</protein>